<dbReference type="Pfam" id="PF18998">
    <property type="entry name" value="Flg_new_2"/>
    <property type="match status" value="2"/>
</dbReference>
<feature type="domain" description="Calcineurin-like phosphoesterase" evidence="5">
    <location>
        <begin position="1798"/>
        <end position="2001"/>
    </location>
</feature>
<dbReference type="SUPFAM" id="SSF49899">
    <property type="entry name" value="Concanavalin A-like lectins/glucanases"/>
    <property type="match status" value="1"/>
</dbReference>
<dbReference type="Pfam" id="PF16656">
    <property type="entry name" value="Pur_ac_phosph_N"/>
    <property type="match status" value="1"/>
</dbReference>
<accession>A0A939MI75</accession>
<sequence length="2496" mass="266711">MLTRARSLALVVVAALFGTILVAASPAAAATIPGLPGTGSAGDPLVIDSAEDLDAAAQSVNAEPGAYGSLHYRLDADIDYRGRTFTPFAAFSGTFDGNGHAVSNLAMAATDTRVGFFVSVNGGTVKDLTLRSVQVTHTSELETPGRLYGAILVETANNAVIEGNSLIDSSFTALSEATNSYAAGLVRGATGTTVVRNNYLNGVTVNAPTKYVGAVAFVATGTASILNNLVLNTRVTQGAQGAAGQAAFIVTTCTTSTVTVKGNAVHSGWLYQNASNNTYYYGWITAQGQNCRHSDNLTNSNNNRNFNAEGHVEQPVRTRGTGSYDLAWDSDFELVSSSLLTWNHGVDGAPTTREQLETQSTYEGIGWDFAVGSGKWRWEPAMQHPVPARASIAPFMRAGIPGAGTAASPYQIDSPTDLEAMRAAISSNSDAYGGANYRLTGDIDLAGAEFVGFDAFSGVIDGNGHVVSDLVYAPSETSDDLAFIRDLRGVVRGLTLADVSLAPVAGTGSVAGVAIRAEGTPAKPATITRTQLRDAALIAPGAARGAGLVAESGGRGVVSDNDVDVEIEVDGLAAGAVGRAADETAVRNNLIRSASLRGAASAAVVGERVGSAVAVAGNVVVGDDDGLDEHHKTTYTGLGWDFVDAWMWDPVAQLPRIKYVAPEEKPNRITATFHGDPETRRAFTWYQNVDMVEPGAIVSTDPSFPEDATATVTATAEVSNEGEAFYRAIATGLTPGLTYHYRVGDAFTGKWSETGTFETADGGDDFTFINVTDTQARGGASEAVVSANTISEALKTAPDAEFIVHGGDVVQTSEEENDWIELFGYAQESLLATTVAPVSGNHDAGKDEFTQHFTLDAAGDQDTSTGVYYSYDYNDAHFVMLNTNEGRDGHNAYDMGDLDYEPISDEQLAWIERDVEQARERGAKWIILTTHKGPYTAGAHAADPDILSMRDRLVPLIDELDIDLVLQGHDHYWTRTQALRADPDSPVKAKTVDSDVITEVVSGIRVDYKVDQEGAVYVTPGTAGSKHYGQLQGIAEGDAPFGNEDYLDLFDRLGGGVRFSSNTHESFLEVAVSDGRLTVNRHEVGANDKATFAEGFGIDREITPVQRQIGELPEASRVALSDEPAVAAARAAVKRLTKVQRAHLTNLERLREAEDALRELRGTTSSDGSKVAWADPGASERQPLTVTNDQRRDLTDVPVRLVIEDTPDVSAETFSLSTSRSVPVSFEIESWAPGGTSVVWAKLEELEKRSSQLLWAYFGGSGAPENDPRDVWSNQFELVEHFANSVEPGGALVDSTGRVSGTLVGSELVSSTGAGAGLEGGGSVRFEASRLQYGGNIGKNNREFTLSAVLSLTPEDIAAIGSGTASLVARKAPGDEDPTLRLGIRKADGLVDTLTPYGSATSPLAKDGEPHLLTMTFDGLTYAVFLDGVEVHSAMGEGRIFPNLPGVPLTIGDGEVDPEDPNRLVSPFSGVVDEVWIASNEFIPEFDAFRADNYFGDAVTPGKREKQADDGLLLTLGAPGNGASVEAGNVEVFGAVTKRSVLEAKIDGESVFSQRVDSGTFAVHVPVVQTGEEVEVIFTATSTADEGLVSEPETLTLQVADTTAPAVPLTSAEKPANQALKLQVTPQTDVPERVRAQFYANDSVALDAGNAVVRAGSTKDRVPDAITPTSGTITSDLTPETVGADENPYQIYRIALTEEQAAQGEWHFSWRGTADTRTVSAWVWDTAANEWALKESDASPEGGTVNLDVRAGAADRAVDENRTLTVLVWRGLTEEPWAQGVDFDNRVPSADDYDWSFNHVGDTQLYTEATPWTMTEQFEYIRDNAEAKKTAMVIQAGDWVNREEYEDEWQWKSAEPSARILEQAKLPFAISWGNHDYNERYNGRQLLPKYFPMERFENSLEGSPWTFGGSNDIDNYYYTGEISGAKILWLQVGFWSAEHDDTPGIKWAKSVIEAHPEHTVILSTHHHLWARDVQNPYSNPRVNTELIDPYPNVKLVLSGHQSGTFVSSRINDHGVRTYGILSDYQTRAWGGHGYLKNLSVDAENGLIHVNTYSPWLQKTTSEGRWSQPIPLTAEEGYHGENSENYVIELDLGGEQTRTLDTSRVTFASGEPEKLGDPVPLVGDERGEVEFAPELDVDQEWYAVVTDAAGHATASKTSVIRRVASHSIGYDLAGGTVEGAANPEAYSAEDDAIALTNPKRSGYTFVGWTGTGLSSPSTDVTIPAGSSGDRSYTAHWKLTEYPLEYDLGGGYLTSANPKSYTIESEAIALSKPRRTGYAFAGWTGTGLDEPTASVEIAAGSTGARSYAATWTPVGFPIVYRLGGGTATGNPTSYTVRSDGFTLVNPTRPGYTFAGWTGTGLSKRTVKVTVPSGTRGALTYTANWTRKAKAKPGVSVKINSAGKKRPSSATVTVKTAGGYAQPSGRVTLKATGKIAKKVKGKKRSVTVTRTASASLRAGKATVRLPKGLAKGRWKVTASYAGNDQYRSGSSRAVTLRIR</sequence>
<dbReference type="InterPro" id="IPR008963">
    <property type="entry name" value="Purple_acid_Pase-like_N"/>
</dbReference>
<dbReference type="InterPro" id="IPR029052">
    <property type="entry name" value="Metallo-depent_PP-like"/>
</dbReference>
<dbReference type="SUPFAM" id="SSF49363">
    <property type="entry name" value="Purple acid phosphatase, N-terminal domain"/>
    <property type="match status" value="1"/>
</dbReference>
<evidence type="ECO:0000256" key="3">
    <source>
        <dbReference type="SAM" id="MobiDB-lite"/>
    </source>
</evidence>
<name>A0A939MI75_9MICO</name>
<dbReference type="GO" id="GO:0046872">
    <property type="term" value="F:metal ion binding"/>
    <property type="evidence" value="ECO:0007669"/>
    <property type="project" value="InterPro"/>
</dbReference>
<dbReference type="Pfam" id="PF00149">
    <property type="entry name" value="Metallophos"/>
    <property type="match status" value="2"/>
</dbReference>
<dbReference type="SUPFAM" id="SSF51126">
    <property type="entry name" value="Pectin lyase-like"/>
    <property type="match status" value="1"/>
</dbReference>
<dbReference type="EMBL" id="JAGDYM010000003">
    <property type="protein sequence ID" value="MBO1900710.1"/>
    <property type="molecule type" value="Genomic_DNA"/>
</dbReference>
<dbReference type="Proteomes" id="UP000664382">
    <property type="component" value="Unassembled WGS sequence"/>
</dbReference>
<dbReference type="Gene3D" id="3.60.21.10">
    <property type="match status" value="2"/>
</dbReference>
<keyword evidence="2 4" id="KW-0732">Signal</keyword>
<protein>
    <submittedName>
        <fullName evidence="8">Metallophosphoesterase</fullName>
    </submittedName>
</protein>
<dbReference type="InterPro" id="IPR013378">
    <property type="entry name" value="InlB-like_B-rpt"/>
</dbReference>
<feature type="compositionally biased region" description="Polar residues" evidence="3">
    <location>
        <begin position="1667"/>
        <end position="1678"/>
    </location>
</feature>
<feature type="domain" description="Bacterial repeat" evidence="7">
    <location>
        <begin position="2172"/>
        <end position="2237"/>
    </location>
</feature>
<dbReference type="InterPro" id="IPR015914">
    <property type="entry name" value="PAPs_N"/>
</dbReference>
<dbReference type="PANTHER" id="PTHR43143:SF1">
    <property type="entry name" value="SERINE_THREONINE-PROTEIN PHOSPHATASE CPPED1"/>
    <property type="match status" value="1"/>
</dbReference>
<dbReference type="InterPro" id="IPR044060">
    <property type="entry name" value="Bacterial_rp_domain"/>
</dbReference>
<dbReference type="InterPro" id="IPR004843">
    <property type="entry name" value="Calcineurin-like_PHP"/>
</dbReference>
<dbReference type="GO" id="GO:0030313">
    <property type="term" value="C:cell envelope"/>
    <property type="evidence" value="ECO:0007669"/>
    <property type="project" value="UniProtKB-SubCell"/>
</dbReference>
<dbReference type="InterPro" id="IPR013320">
    <property type="entry name" value="ConA-like_dom_sf"/>
</dbReference>
<evidence type="ECO:0000259" key="7">
    <source>
        <dbReference type="Pfam" id="PF18998"/>
    </source>
</evidence>
<comment type="subcellular location">
    <subcellularLocation>
        <location evidence="1">Cell envelope</location>
    </subcellularLocation>
</comment>
<dbReference type="GO" id="GO:0003993">
    <property type="term" value="F:acid phosphatase activity"/>
    <property type="evidence" value="ECO:0007669"/>
    <property type="project" value="InterPro"/>
</dbReference>
<dbReference type="InterPro" id="IPR011050">
    <property type="entry name" value="Pectin_lyase_fold/virulence"/>
</dbReference>
<keyword evidence="9" id="KW-1185">Reference proteome</keyword>
<evidence type="ECO:0000256" key="4">
    <source>
        <dbReference type="SAM" id="SignalP"/>
    </source>
</evidence>
<gene>
    <name evidence="8" type="ORF">J4H92_01955</name>
</gene>
<dbReference type="PANTHER" id="PTHR43143">
    <property type="entry name" value="METALLOPHOSPHOESTERASE, CALCINEURIN SUPERFAMILY"/>
    <property type="match status" value="1"/>
</dbReference>
<dbReference type="Gene3D" id="2.60.40.4270">
    <property type="entry name" value="Listeria-Bacteroides repeat domain"/>
    <property type="match status" value="1"/>
</dbReference>
<dbReference type="NCBIfam" id="TIGR02543">
    <property type="entry name" value="List_Bact_rpt"/>
    <property type="match status" value="3"/>
</dbReference>
<feature type="region of interest" description="Disordered" evidence="3">
    <location>
        <begin position="1659"/>
        <end position="1682"/>
    </location>
</feature>
<dbReference type="Gene3D" id="2.60.40.380">
    <property type="entry name" value="Purple acid phosphatase-like, N-terminal"/>
    <property type="match status" value="1"/>
</dbReference>
<dbReference type="Pfam" id="PF09479">
    <property type="entry name" value="Flg_new"/>
    <property type="match status" value="1"/>
</dbReference>
<proteinExistence type="predicted"/>
<reference evidence="8" key="1">
    <citation type="submission" date="2021-03" db="EMBL/GenBank/DDBJ databases">
        <title>Leucobacter chromiisoli sp. nov., isolated from chromium-containing soil of chemical plant.</title>
        <authorList>
            <person name="Xu Z."/>
        </authorList>
    </citation>
    <scope>NUCLEOTIDE SEQUENCE</scope>
    <source>
        <strain evidence="8">S27</strain>
    </source>
</reference>
<feature type="signal peptide" evidence="4">
    <location>
        <begin position="1"/>
        <end position="29"/>
    </location>
</feature>
<evidence type="ECO:0000256" key="1">
    <source>
        <dbReference type="ARBA" id="ARBA00004196"/>
    </source>
</evidence>
<dbReference type="Gene3D" id="2.160.20.110">
    <property type="match status" value="2"/>
</dbReference>
<feature type="domain" description="Bacterial repeat" evidence="7">
    <location>
        <begin position="2321"/>
        <end position="2385"/>
    </location>
</feature>
<dbReference type="InterPro" id="IPR042229">
    <property type="entry name" value="Listeria/Bacterioides_rpt_sf"/>
</dbReference>
<evidence type="ECO:0000313" key="8">
    <source>
        <dbReference type="EMBL" id="MBO1900710.1"/>
    </source>
</evidence>
<organism evidence="8 9">
    <name type="scientific">Leucobacter weissii</name>
    <dbReference type="NCBI Taxonomy" id="1983706"/>
    <lineage>
        <taxon>Bacteria</taxon>
        <taxon>Bacillati</taxon>
        <taxon>Actinomycetota</taxon>
        <taxon>Actinomycetes</taxon>
        <taxon>Micrococcales</taxon>
        <taxon>Microbacteriaceae</taxon>
        <taxon>Leucobacter</taxon>
    </lineage>
</organism>
<dbReference type="InterPro" id="IPR013783">
    <property type="entry name" value="Ig-like_fold"/>
</dbReference>
<feature type="region of interest" description="Disordered" evidence="3">
    <location>
        <begin position="1159"/>
        <end position="1183"/>
    </location>
</feature>
<evidence type="ECO:0000313" key="9">
    <source>
        <dbReference type="Proteomes" id="UP000664382"/>
    </source>
</evidence>
<comment type="caution">
    <text evidence="8">The sequence shown here is derived from an EMBL/GenBank/DDBJ whole genome shotgun (WGS) entry which is preliminary data.</text>
</comment>
<evidence type="ECO:0000256" key="2">
    <source>
        <dbReference type="ARBA" id="ARBA00022729"/>
    </source>
</evidence>
<feature type="chain" id="PRO_5037991963" evidence="4">
    <location>
        <begin position="30"/>
        <end position="2496"/>
    </location>
</feature>
<dbReference type="RefSeq" id="WP_208095361.1">
    <property type="nucleotide sequence ID" value="NZ_JAGDYM010000003.1"/>
</dbReference>
<evidence type="ECO:0000259" key="5">
    <source>
        <dbReference type="Pfam" id="PF00149"/>
    </source>
</evidence>
<dbReference type="GO" id="GO:0005975">
    <property type="term" value="P:carbohydrate metabolic process"/>
    <property type="evidence" value="ECO:0007669"/>
    <property type="project" value="UniProtKB-ARBA"/>
</dbReference>
<feature type="domain" description="Purple acid phosphatase N-terminal" evidence="6">
    <location>
        <begin position="666"/>
        <end position="759"/>
    </location>
</feature>
<dbReference type="SUPFAM" id="SSF56300">
    <property type="entry name" value="Metallo-dependent phosphatases"/>
    <property type="match status" value="2"/>
</dbReference>
<feature type="domain" description="Calcineurin-like phosphoesterase" evidence="5">
    <location>
        <begin position="768"/>
        <end position="971"/>
    </location>
</feature>
<dbReference type="Gene3D" id="2.60.40.10">
    <property type="entry name" value="Immunoglobulins"/>
    <property type="match status" value="1"/>
</dbReference>
<dbReference type="InterPro" id="IPR051918">
    <property type="entry name" value="STPP_CPPED1"/>
</dbReference>
<evidence type="ECO:0000259" key="6">
    <source>
        <dbReference type="Pfam" id="PF16656"/>
    </source>
</evidence>